<evidence type="ECO:0000313" key="2">
    <source>
        <dbReference type="EMBL" id="MFC3301602.1"/>
    </source>
</evidence>
<dbReference type="Gene3D" id="3.40.50.12370">
    <property type="match status" value="1"/>
</dbReference>
<organism evidence="2 3">
    <name type="scientific">Parvularcula lutaonensis</name>
    <dbReference type="NCBI Taxonomy" id="491923"/>
    <lineage>
        <taxon>Bacteria</taxon>
        <taxon>Pseudomonadati</taxon>
        <taxon>Pseudomonadota</taxon>
        <taxon>Alphaproteobacteria</taxon>
        <taxon>Parvularculales</taxon>
        <taxon>Parvularculaceae</taxon>
        <taxon>Parvularcula</taxon>
    </lineage>
</organism>
<evidence type="ECO:0000259" key="1">
    <source>
        <dbReference type="Pfam" id="PF00582"/>
    </source>
</evidence>
<dbReference type="RefSeq" id="WP_189572898.1">
    <property type="nucleotide sequence ID" value="NZ_BMXU01000001.1"/>
</dbReference>
<keyword evidence="3" id="KW-1185">Reference proteome</keyword>
<dbReference type="EMBL" id="JBHRVA010000002">
    <property type="protein sequence ID" value="MFC3301602.1"/>
    <property type="molecule type" value="Genomic_DNA"/>
</dbReference>
<dbReference type="InterPro" id="IPR006016">
    <property type="entry name" value="UspA"/>
</dbReference>
<dbReference type="Pfam" id="PF00582">
    <property type="entry name" value="Usp"/>
    <property type="match status" value="1"/>
</dbReference>
<protein>
    <submittedName>
        <fullName evidence="2">Universal stress protein</fullName>
    </submittedName>
</protein>
<evidence type="ECO:0000313" key="3">
    <source>
        <dbReference type="Proteomes" id="UP001595607"/>
    </source>
</evidence>
<reference evidence="3" key="1">
    <citation type="journal article" date="2019" name="Int. J. Syst. Evol. Microbiol.">
        <title>The Global Catalogue of Microorganisms (GCM) 10K type strain sequencing project: providing services to taxonomists for standard genome sequencing and annotation.</title>
        <authorList>
            <consortium name="The Broad Institute Genomics Platform"/>
            <consortium name="The Broad Institute Genome Sequencing Center for Infectious Disease"/>
            <person name="Wu L."/>
            <person name="Ma J."/>
        </authorList>
    </citation>
    <scope>NUCLEOTIDE SEQUENCE [LARGE SCALE GENOMIC DNA]</scope>
    <source>
        <strain evidence="3">KCTC 22245</strain>
    </source>
</reference>
<proteinExistence type="predicted"/>
<dbReference type="SUPFAM" id="SSF52402">
    <property type="entry name" value="Adenine nucleotide alpha hydrolases-like"/>
    <property type="match status" value="1"/>
</dbReference>
<comment type="caution">
    <text evidence="2">The sequence shown here is derived from an EMBL/GenBank/DDBJ whole genome shotgun (WGS) entry which is preliminary data.</text>
</comment>
<dbReference type="Proteomes" id="UP001595607">
    <property type="component" value="Unassembled WGS sequence"/>
</dbReference>
<accession>A0ABV7M9N0</accession>
<sequence length="273" mass="29181">MAYRSLFIPALDAGSLAGAVADAGVMLGDGPGVIRAHFVVDDYRPPVSMADAVNLNQIVEAQRTLARRLEKELHTAFDDAAAKLPGNVQCTFRSAEGEMPRAAALASRLCEAILYRHRGAKKKAFDPMLIEELLFRSGRPLVLVPPSGLRARPDVLAVAWNGSAEATRAVALAQPLLRQAKKIFVVTIGREQTGTPSAEDMAAHFNDCGTEAEVLRGQPGGSDGKMLADIAIEAGAKMMVLGAYSRSRLREVILGGVTKSYLEEPPLPLLIAR</sequence>
<feature type="domain" description="UspA" evidence="1">
    <location>
        <begin position="220"/>
        <end position="273"/>
    </location>
</feature>
<gene>
    <name evidence="2" type="ORF">ACFONP_02500</name>
</gene>
<name>A0ABV7M9N0_9PROT</name>
<dbReference type="CDD" id="cd00293">
    <property type="entry name" value="USP-like"/>
    <property type="match status" value="1"/>
</dbReference>